<dbReference type="SUPFAM" id="SSF48726">
    <property type="entry name" value="Immunoglobulin"/>
    <property type="match status" value="4"/>
</dbReference>
<dbReference type="InterPro" id="IPR036179">
    <property type="entry name" value="Ig-like_dom_sf"/>
</dbReference>
<dbReference type="Proteomes" id="UP000000715">
    <property type="component" value="Unplaced"/>
</dbReference>
<evidence type="ECO:0000256" key="13">
    <source>
        <dbReference type="SAM" id="Phobius"/>
    </source>
</evidence>
<feature type="chain" id="PRO_5044694119" evidence="14">
    <location>
        <begin position="20"/>
        <end position="608"/>
    </location>
</feature>
<dbReference type="FunFam" id="2.60.40.10:FF:000912">
    <property type="entry name" value="Myeloid cell surface antigen CD33"/>
    <property type="match status" value="1"/>
</dbReference>
<dbReference type="GO" id="GO:0030246">
    <property type="term" value="F:carbohydrate binding"/>
    <property type="evidence" value="ECO:0007669"/>
    <property type="project" value="UniProtKB-KW"/>
</dbReference>
<evidence type="ECO:0000256" key="3">
    <source>
        <dbReference type="ARBA" id="ARBA00022729"/>
    </source>
</evidence>
<evidence type="ECO:0000313" key="16">
    <source>
        <dbReference type="Proteomes" id="UP000000715"/>
    </source>
</evidence>
<keyword evidence="9" id="KW-0325">Glycoprotein</keyword>
<dbReference type="InterPro" id="IPR007110">
    <property type="entry name" value="Ig-like_dom"/>
</dbReference>
<evidence type="ECO:0000256" key="9">
    <source>
        <dbReference type="ARBA" id="ARBA00023180"/>
    </source>
</evidence>
<dbReference type="Gene3D" id="2.60.40.10">
    <property type="entry name" value="Immunoglobulins"/>
    <property type="match status" value="3"/>
</dbReference>
<evidence type="ECO:0000256" key="5">
    <source>
        <dbReference type="ARBA" id="ARBA00022889"/>
    </source>
</evidence>
<gene>
    <name evidence="17 18 19" type="primary">LOC101678204</name>
</gene>
<dbReference type="AlphaFoldDB" id="A0A8U0THA7"/>
<keyword evidence="16" id="KW-1185">Reference proteome</keyword>
<evidence type="ECO:0000256" key="1">
    <source>
        <dbReference type="ARBA" id="ARBA00004479"/>
    </source>
</evidence>
<feature type="domain" description="Ig-like" evidence="15">
    <location>
        <begin position="137"/>
        <end position="220"/>
    </location>
</feature>
<keyword evidence="10" id="KW-0393">Immunoglobulin domain</keyword>
<evidence type="ECO:0000313" key="19">
    <source>
        <dbReference type="RefSeq" id="XP_012919510.1"/>
    </source>
</evidence>
<dbReference type="InterPro" id="IPR013783">
    <property type="entry name" value="Ig-like_fold"/>
</dbReference>
<keyword evidence="2 13" id="KW-0812">Transmembrane</keyword>
<evidence type="ECO:0000259" key="15">
    <source>
        <dbReference type="PROSITE" id="PS50835"/>
    </source>
</evidence>
<protein>
    <submittedName>
        <fullName evidence="17 18">Sialic acid-binding Ig-like lectin 11 isoform X1</fullName>
    </submittedName>
</protein>
<dbReference type="RefSeq" id="XP_012919509.1">
    <property type="nucleotide sequence ID" value="XM_013064055.2"/>
</dbReference>
<dbReference type="GO" id="GO:0005886">
    <property type="term" value="C:plasma membrane"/>
    <property type="evidence" value="ECO:0007669"/>
    <property type="project" value="TreeGrafter"/>
</dbReference>
<keyword evidence="7 13" id="KW-0472">Membrane</keyword>
<dbReference type="InterPro" id="IPR003599">
    <property type="entry name" value="Ig_sub"/>
</dbReference>
<comment type="subcellular location">
    <subcellularLocation>
        <location evidence="1">Membrane</location>
        <topology evidence="1">Single-pass type I membrane protein</topology>
    </subcellularLocation>
</comment>
<evidence type="ECO:0000256" key="12">
    <source>
        <dbReference type="SAM" id="MobiDB-lite"/>
    </source>
</evidence>
<dbReference type="Pfam" id="PF07686">
    <property type="entry name" value="V-set"/>
    <property type="match status" value="1"/>
</dbReference>
<feature type="signal peptide" evidence="14">
    <location>
        <begin position="1"/>
        <end position="19"/>
    </location>
</feature>
<dbReference type="PANTHER" id="PTHR12035:SF99">
    <property type="entry name" value="SIALIC ACID BINDING IG LIKE LECTIN 6"/>
    <property type="match status" value="1"/>
</dbReference>
<evidence type="ECO:0000256" key="4">
    <source>
        <dbReference type="ARBA" id="ARBA00022734"/>
    </source>
</evidence>
<dbReference type="OrthoDB" id="10012075at2759"/>
<comment type="similarity">
    <text evidence="11">Belongs to the immunoglobulin superfamily. SIGLEC (sialic acid binding Ig-like lectin) family.</text>
</comment>
<feature type="domain" description="Ig-like" evidence="15">
    <location>
        <begin position="309"/>
        <end position="393"/>
    </location>
</feature>
<organism evidence="16 17">
    <name type="scientific">Mustela putorius furo</name>
    <name type="common">European domestic ferret</name>
    <name type="synonym">Mustela furo</name>
    <dbReference type="NCBI Taxonomy" id="9669"/>
    <lineage>
        <taxon>Eukaryota</taxon>
        <taxon>Metazoa</taxon>
        <taxon>Chordata</taxon>
        <taxon>Craniata</taxon>
        <taxon>Vertebrata</taxon>
        <taxon>Euteleostomi</taxon>
        <taxon>Mammalia</taxon>
        <taxon>Eutheria</taxon>
        <taxon>Laurasiatheria</taxon>
        <taxon>Carnivora</taxon>
        <taxon>Caniformia</taxon>
        <taxon>Musteloidea</taxon>
        <taxon>Mustelidae</taxon>
        <taxon>Mustelinae</taxon>
        <taxon>Mustela</taxon>
    </lineage>
</organism>
<evidence type="ECO:0000313" key="17">
    <source>
        <dbReference type="RefSeq" id="XP_012919508.1"/>
    </source>
</evidence>
<reference evidence="17 18" key="1">
    <citation type="submission" date="2025-04" db="UniProtKB">
        <authorList>
            <consortium name="RefSeq"/>
        </authorList>
    </citation>
    <scope>IDENTIFICATION</scope>
    <source>
        <tissue evidence="17 18">Brain</tissue>
    </source>
</reference>
<sequence>MPLWLLLMLWIGSVAQVLSYKLKLQKSMTVQEGLCVHVPCEFYYPWLSFMSPYMSWFQKGADVNQDPPVATNKPNQKLHERTQGRFFIRGDLQTGNCSLDITEVHKGDSGTYFFQLGTYSYLDTMFSLNVTALTHTPHIIIPGTLESGHPRNLTCSVPWAREQGTSPIFSWTSAALTSLGTRTHFSSVLTLTPRPQDHGTNLTCQVYFPAVGVMVERTVQLNVTYAPQNTAIRIFQGSRIGPQISICWTVGAAPGKSSEPPLQAFGVDSASSLLRASVDIARGEKHQLHTTQVSLSLSLSLSLSISLLKALGTLQNTSSVLISEGQALQLLCVTDSNPPAELSWFRGSPTWKATPICRSPILDLSQVGAVEEGDLICQAQNPLGSQHISLHLSVVYPLQLFSPSCSWEGEGLRCNCSSRAQWAPTLRWRLGEELLEGNHSNTYWTVTSNSAGPWANSSLSLSGLLSSSLRLSCEAQNAQGKQSAAVLLLPADKPEPRTSGVVGAVAGAGTMALLSLCLCLIFRVKTGRKKAVQPVQSTDMSPAGNSGSGAYQYQSSTDIPAAPPPPAEARPISEEEQELHYALLRFPKPKYQERKDIHTEYSEIKTHK</sequence>
<dbReference type="PROSITE" id="PS50835">
    <property type="entry name" value="IG_LIKE"/>
    <property type="match status" value="2"/>
</dbReference>
<keyword evidence="4" id="KW-0430">Lectin</keyword>
<evidence type="ECO:0000256" key="7">
    <source>
        <dbReference type="ARBA" id="ARBA00023136"/>
    </source>
</evidence>
<keyword evidence="8" id="KW-1015">Disulfide bond</keyword>
<dbReference type="RefSeq" id="XP_012919510.1">
    <property type="nucleotide sequence ID" value="XM_013064056.2"/>
</dbReference>
<keyword evidence="5" id="KW-0130">Cell adhesion</keyword>
<dbReference type="SMART" id="SM00409">
    <property type="entry name" value="IG"/>
    <property type="match status" value="3"/>
</dbReference>
<name>A0A8U0THA7_MUSPF</name>
<keyword evidence="3 14" id="KW-0732">Signal</keyword>
<evidence type="ECO:0000256" key="11">
    <source>
        <dbReference type="ARBA" id="ARBA00038361"/>
    </source>
</evidence>
<keyword evidence="6 13" id="KW-1133">Transmembrane helix</keyword>
<dbReference type="InterPro" id="IPR051036">
    <property type="entry name" value="SIGLEC"/>
</dbReference>
<evidence type="ECO:0000256" key="14">
    <source>
        <dbReference type="SAM" id="SignalP"/>
    </source>
</evidence>
<dbReference type="PANTHER" id="PTHR12035">
    <property type="entry name" value="SIALIC ACID BINDING IMMUNOGLOBULIN-LIKE LECTIN"/>
    <property type="match status" value="1"/>
</dbReference>
<dbReference type="RefSeq" id="XP_012919508.1">
    <property type="nucleotide sequence ID" value="XM_013064054.2"/>
</dbReference>
<dbReference type="GeneID" id="101678204"/>
<dbReference type="GO" id="GO:0007155">
    <property type="term" value="P:cell adhesion"/>
    <property type="evidence" value="ECO:0007669"/>
    <property type="project" value="UniProtKB-KW"/>
</dbReference>
<evidence type="ECO:0000256" key="2">
    <source>
        <dbReference type="ARBA" id="ARBA00022692"/>
    </source>
</evidence>
<feature type="region of interest" description="Disordered" evidence="12">
    <location>
        <begin position="531"/>
        <end position="575"/>
    </location>
</feature>
<evidence type="ECO:0000256" key="8">
    <source>
        <dbReference type="ARBA" id="ARBA00023157"/>
    </source>
</evidence>
<feature type="transmembrane region" description="Helical" evidence="13">
    <location>
        <begin position="501"/>
        <end position="522"/>
    </location>
</feature>
<proteinExistence type="inferred from homology"/>
<evidence type="ECO:0000256" key="6">
    <source>
        <dbReference type="ARBA" id="ARBA00022989"/>
    </source>
</evidence>
<evidence type="ECO:0000256" key="10">
    <source>
        <dbReference type="ARBA" id="ARBA00023319"/>
    </source>
</evidence>
<feature type="compositionally biased region" description="Polar residues" evidence="12">
    <location>
        <begin position="534"/>
        <end position="558"/>
    </location>
</feature>
<accession>A0A8U0THA7</accession>
<evidence type="ECO:0000313" key="18">
    <source>
        <dbReference type="RefSeq" id="XP_012919509.1"/>
    </source>
</evidence>
<dbReference type="InterPro" id="IPR013106">
    <property type="entry name" value="Ig_V-set"/>
</dbReference>
<dbReference type="GO" id="GO:0033691">
    <property type="term" value="F:sialic acid binding"/>
    <property type="evidence" value="ECO:0007669"/>
    <property type="project" value="TreeGrafter"/>
</dbReference>